<dbReference type="Proteomes" id="UP000318014">
    <property type="component" value="Genome"/>
</dbReference>
<gene>
    <name evidence="1" type="ORF">EKPV-NSW-ORF035</name>
</gene>
<accession>A0A345Z0P5</accession>
<protein>
    <submittedName>
        <fullName evidence="1">Uncharacterized protein</fullName>
    </submittedName>
</protein>
<dbReference type="EMBL" id="MF661791">
    <property type="protein sequence ID" value="AXK50166.1"/>
    <property type="molecule type" value="Genomic_DNA"/>
</dbReference>
<organism evidence="1 2">
    <name type="scientific">Eastern grey kangaroopox virus</name>
    <dbReference type="NCBI Taxonomy" id="2042482"/>
    <lineage>
        <taxon>Viruses</taxon>
        <taxon>Varidnaviria</taxon>
        <taxon>Bamfordvirae</taxon>
        <taxon>Nucleocytoviricota</taxon>
        <taxon>Pokkesviricetes</taxon>
        <taxon>Chitovirales</taxon>
        <taxon>Poxviridae</taxon>
        <taxon>Chordopoxvirinae</taxon>
        <taxon>Macropopoxvirus</taxon>
        <taxon>Macropopoxvirus mgiganteuspox</taxon>
        <taxon>Eastern kangaroopox virus</taxon>
    </lineage>
</organism>
<reference evidence="1 2" key="1">
    <citation type="journal article" date="2017" name="Sci. Rep.">
        <title>Molecular and microscopic characterization of a novel Eastern grey kangaroopox virus genome directly from a clinical sample.</title>
        <authorList>
            <person name="Sarker S."/>
            <person name="Roberts H.K."/>
            <person name="Tidd N."/>
            <person name="Ault S."/>
            <person name="Ladmore G."/>
            <person name="Peters A."/>
            <person name="Forwood J.K."/>
            <person name="Helbig K."/>
            <person name="Raidal S.R."/>
        </authorList>
    </citation>
    <scope>NUCLEOTIDE SEQUENCE [LARGE SCALE GENOMIC DNA]</scope>
    <source>
        <strain evidence="1 2">NSW</strain>
    </source>
</reference>
<evidence type="ECO:0000313" key="1">
    <source>
        <dbReference type="EMBL" id="AXK50166.1"/>
    </source>
</evidence>
<evidence type="ECO:0000313" key="2">
    <source>
        <dbReference type="Proteomes" id="UP000318014"/>
    </source>
</evidence>
<name>A0A345Z0P5_9POXV</name>
<sequence>MGEVLCGGAAPSMRRRAQCVVQRRLHLGDPGTWSSCWVISAHAQRARVRTQIGFVI</sequence>
<proteinExistence type="predicted"/>